<organism evidence="1 2">
    <name type="scientific">Eggerthella phage PMBT5</name>
    <dbReference type="NCBI Taxonomy" id="2283015"/>
    <lineage>
        <taxon>Viruses</taxon>
        <taxon>Duplodnaviria</taxon>
        <taxon>Heunggongvirae</taxon>
        <taxon>Uroviricota</taxon>
        <taxon>Caudoviricetes</taxon>
        <taxon>Lentavirus</taxon>
        <taxon>Lentavirus PMBT5</taxon>
    </lineage>
</organism>
<dbReference type="KEGG" id="vg:54998167"/>
<dbReference type="EMBL" id="MH626557">
    <property type="protein sequence ID" value="AXH71787.1"/>
    <property type="molecule type" value="Genomic_DNA"/>
</dbReference>
<evidence type="ECO:0000313" key="1">
    <source>
        <dbReference type="EMBL" id="AXH71787.1"/>
    </source>
</evidence>
<reference evidence="1 2" key="1">
    <citation type="submission" date="2018-07" db="EMBL/GenBank/DDBJ databases">
        <title>Complete genome of the first Eggerthella lenta phage.</title>
        <authorList>
            <person name="Koberg S."/>
            <person name="Brinks E."/>
        </authorList>
    </citation>
    <scope>NUCLEOTIDE SEQUENCE [LARGE SCALE GENOMIC DNA]</scope>
</reference>
<dbReference type="GeneID" id="54998167"/>
<name>A0A345MKC4_9CAUD</name>
<dbReference type="RefSeq" id="YP_009807289.1">
    <property type="nucleotide sequence ID" value="NC_048022.1"/>
</dbReference>
<dbReference type="Proteomes" id="UP000258104">
    <property type="component" value="Segment"/>
</dbReference>
<evidence type="ECO:0000313" key="2">
    <source>
        <dbReference type="Proteomes" id="UP000258104"/>
    </source>
</evidence>
<protein>
    <submittedName>
        <fullName evidence="1">Uncharacterized protein</fullName>
    </submittedName>
</protein>
<accession>A0A345MKC4</accession>
<keyword evidence="2" id="KW-1185">Reference proteome</keyword>
<proteinExistence type="predicted"/>
<sequence length="71" mass="8249">MTPHEKNPILYAPEEGVDYVTCWKCRHGWPLCSAKHDSLATDAAWCEKYDELIDYPHEHLANDDAECWESL</sequence>